<sequence length="94" mass="11279">MVEGDMLFEWDEEKAKINKVKHGISFETAAMVFMDEERIEYFDEEHSEMEDRYITIGFAGDVLLVVYTYRDPKIRLISARIANERERKRYKDGY</sequence>
<protein>
    <submittedName>
        <fullName evidence="1">BrnT family toxin</fullName>
    </submittedName>
</protein>
<reference evidence="1 2" key="1">
    <citation type="submission" date="2018-11" db="EMBL/GenBank/DDBJ databases">
        <title>Genome sequencing of Lachnoanaerobaculum orale DSM 24553T.</title>
        <authorList>
            <person name="Kook J.-K."/>
            <person name="Park S.-N."/>
            <person name="Lim Y.K."/>
        </authorList>
    </citation>
    <scope>NUCLEOTIDE SEQUENCE [LARGE SCALE GENOMIC DNA]</scope>
    <source>
        <strain evidence="1 2">DSM 24553</strain>
    </source>
</reference>
<dbReference type="InterPro" id="IPR038573">
    <property type="entry name" value="BrnT_sf"/>
</dbReference>
<dbReference type="EMBL" id="RRCM01000002">
    <property type="protein sequence ID" value="RRJ14208.1"/>
    <property type="molecule type" value="Genomic_DNA"/>
</dbReference>
<evidence type="ECO:0000313" key="1">
    <source>
        <dbReference type="EMBL" id="RRJ14208.1"/>
    </source>
</evidence>
<gene>
    <name evidence="1" type="ORF">EHW90_10920</name>
</gene>
<accession>A0A3P3PZS3</accession>
<dbReference type="AlphaFoldDB" id="A0A3P3PZS3"/>
<evidence type="ECO:0000313" key="2">
    <source>
        <dbReference type="Proteomes" id="UP000276982"/>
    </source>
</evidence>
<comment type="caution">
    <text evidence="1">The sequence shown here is derived from an EMBL/GenBank/DDBJ whole genome shotgun (WGS) entry which is preliminary data.</text>
</comment>
<dbReference type="InterPro" id="IPR007460">
    <property type="entry name" value="BrnT_toxin"/>
</dbReference>
<organism evidence="1 2">
    <name type="scientific">Lachnoanaerobaculum orale</name>
    <dbReference type="NCBI Taxonomy" id="979627"/>
    <lineage>
        <taxon>Bacteria</taxon>
        <taxon>Bacillati</taxon>
        <taxon>Bacillota</taxon>
        <taxon>Clostridia</taxon>
        <taxon>Lachnospirales</taxon>
        <taxon>Lachnospiraceae</taxon>
        <taxon>Lachnoanaerobaculum</taxon>
    </lineage>
</organism>
<keyword evidence="2" id="KW-1185">Reference proteome</keyword>
<dbReference type="Proteomes" id="UP000276982">
    <property type="component" value="Unassembled WGS sequence"/>
</dbReference>
<dbReference type="Gene3D" id="3.10.450.530">
    <property type="entry name" value="Ribonuclease toxin, BrnT, of type II toxin-antitoxin system"/>
    <property type="match status" value="1"/>
</dbReference>
<proteinExistence type="predicted"/>
<dbReference type="Pfam" id="PF04365">
    <property type="entry name" value="BrnT_toxin"/>
    <property type="match status" value="1"/>
</dbReference>
<name>A0A3P3PZS3_9FIRM</name>